<evidence type="ECO:0000256" key="2">
    <source>
        <dbReference type="SAM" id="SignalP"/>
    </source>
</evidence>
<feature type="region of interest" description="Disordered" evidence="1">
    <location>
        <begin position="115"/>
        <end position="396"/>
    </location>
</feature>
<gene>
    <name evidence="3" type="ORF">V5799_005805</name>
</gene>
<dbReference type="EMBL" id="JARKHS020025485">
    <property type="protein sequence ID" value="KAK8767416.1"/>
    <property type="molecule type" value="Genomic_DNA"/>
</dbReference>
<accession>A0AAQ4DY76</accession>
<feature type="compositionally biased region" description="Acidic residues" evidence="1">
    <location>
        <begin position="239"/>
        <end position="248"/>
    </location>
</feature>
<feature type="signal peptide" evidence="2">
    <location>
        <begin position="1"/>
        <end position="24"/>
    </location>
</feature>
<proteinExistence type="predicted"/>
<organism evidence="3 4">
    <name type="scientific">Amblyomma americanum</name>
    <name type="common">Lone star tick</name>
    <dbReference type="NCBI Taxonomy" id="6943"/>
    <lineage>
        <taxon>Eukaryota</taxon>
        <taxon>Metazoa</taxon>
        <taxon>Ecdysozoa</taxon>
        <taxon>Arthropoda</taxon>
        <taxon>Chelicerata</taxon>
        <taxon>Arachnida</taxon>
        <taxon>Acari</taxon>
        <taxon>Parasitiformes</taxon>
        <taxon>Ixodida</taxon>
        <taxon>Ixodoidea</taxon>
        <taxon>Ixodidae</taxon>
        <taxon>Amblyomminae</taxon>
        <taxon>Amblyomma</taxon>
    </lineage>
</organism>
<feature type="compositionally biased region" description="Basic and acidic residues" evidence="1">
    <location>
        <begin position="314"/>
        <end position="326"/>
    </location>
</feature>
<evidence type="ECO:0008006" key="5">
    <source>
        <dbReference type="Google" id="ProtNLM"/>
    </source>
</evidence>
<evidence type="ECO:0000313" key="3">
    <source>
        <dbReference type="EMBL" id="KAK8767416.1"/>
    </source>
</evidence>
<reference evidence="3 4" key="1">
    <citation type="journal article" date="2023" name="Arcadia Sci">
        <title>De novo assembly of a long-read Amblyomma americanum tick genome.</title>
        <authorList>
            <person name="Chou S."/>
            <person name="Poskanzer K.E."/>
            <person name="Rollins M."/>
            <person name="Thuy-Boun P.S."/>
        </authorList>
    </citation>
    <scope>NUCLEOTIDE SEQUENCE [LARGE SCALE GENOMIC DNA]</scope>
    <source>
        <strain evidence="3">F_SG_1</strain>
        <tissue evidence="3">Salivary glands</tissue>
    </source>
</reference>
<evidence type="ECO:0000313" key="4">
    <source>
        <dbReference type="Proteomes" id="UP001321473"/>
    </source>
</evidence>
<dbReference type="AlphaFoldDB" id="A0AAQ4DY76"/>
<comment type="caution">
    <text evidence="3">The sequence shown here is derived from an EMBL/GenBank/DDBJ whole genome shotgun (WGS) entry which is preliminary data.</text>
</comment>
<feature type="compositionally biased region" description="Polar residues" evidence="1">
    <location>
        <begin position="965"/>
        <end position="974"/>
    </location>
</feature>
<feature type="compositionally biased region" description="Basic and acidic residues" evidence="1">
    <location>
        <begin position="369"/>
        <end position="379"/>
    </location>
</feature>
<evidence type="ECO:0000256" key="1">
    <source>
        <dbReference type="SAM" id="MobiDB-lite"/>
    </source>
</evidence>
<feature type="compositionally biased region" description="Polar residues" evidence="1">
    <location>
        <begin position="268"/>
        <end position="291"/>
    </location>
</feature>
<name>A0AAQ4DY76_AMBAM</name>
<feature type="chain" id="PRO_5042816440" description="Immunoglobulin G binding protein A" evidence="2">
    <location>
        <begin position="25"/>
        <end position="1133"/>
    </location>
</feature>
<keyword evidence="4" id="KW-1185">Reference proteome</keyword>
<dbReference type="Proteomes" id="UP001321473">
    <property type="component" value="Unassembled WGS sequence"/>
</dbReference>
<sequence length="1133" mass="124058">MLLSSLRLQVALLALFATYQGGHCHMPCPLQCVDSFAVPTDRGVRWIGGPAAKNVADVIKEISETRPSSPLDKVTIEGDKVPVPTKVKPKVLKVLKTYPELSPVILDMLRPRKPFSPGSHVGPSETPDNSKQPSGYFETFGPQQFGAPESEPSEPVGPQNTGPFGVGHKKRPGQRNPESPTSWIPNVFGPDSVEPSNFQPAEPGGSFGTDFLGPKHPKPRGPEEPLEHGPRPVTPSASEEPELNEESMEPSRPKDSETPNFEPGEPSNPGNSDQSSPETSLPSNTLDNPQFSPEEENPDSPTQSQPHRPGQNKPQEHNPKGPEFSHPDGFQPSSPEDSKPSFPKSKHFPSFQPSNFEPSNPFDEFPSSDSEHRPSHPVEELPTADLNEESPEVSLPGVVKIPHKDKTVPGDVRSYLDFLEKNPNLFVPIYKTLVNKGVKFPDLSKPFQHVTLHGKHIHLPRKVAPSFTIKINGRTFTLPRDADELATFTSEHPDQLPAITTAIRQLGGDVTPDATGKVPGFTLFDKKTPLPQPVAPTVVVNGRPFTLPKDLPALVRDVQDKPEVFHKILPILEEFGVRTEKSPSGEIKTIRFGGRSFPVRSVSPVPIIIRGRIYNIPADLQRILANPDSQIIGEIISALQKSKIPVVVDKDSGNVVGIEKDGVTIPFPVAIRLGIKLGGRDFLIPRDLPSIVTQLEQHGMPSDVLNVLYNNYGIIPVRGPNHDVIAIEFNGKRYPIRPQPKTSIDIGGNHLVLPRDNDKLIQLISDRKIPVDEFLRVLQRAGYKLVPGPDGVLQSAHKGYEVINLPAGVRLVIGINGVKYAIPKDISRIGELLRTIRNGPAIDRLLDSLRLLGVDVNKSPNEVTLSFNGKRHTFPIHPQQHFESRGTGGTSGPAISVNFNGRWYGLPKDTTDLVTAVRAIGPQAITLLTKTLQSNGVQVKLTPNGDDIVSLVIMGQEIPVPRQSGYITGSRSAPSGSTYGSGDDGDSGKTFRVIIRGREFTVPSDIARLPRELPGFQYGELITALHRAGHKLEADDRGTFYGMRVHGGRLIRFPVRFRVNVMTEKNGRPFQVPRELAQLARVLSSRRWNWNAVRKTLANAGVEVKGGNDGAPRAIGFQGQFFQLHNDAVKGRY</sequence>
<protein>
    <recommendedName>
        <fullName evidence="5">Immunoglobulin G binding protein A</fullName>
    </recommendedName>
</protein>
<keyword evidence="2" id="KW-0732">Signal</keyword>
<feature type="region of interest" description="Disordered" evidence="1">
    <location>
        <begin position="963"/>
        <end position="985"/>
    </location>
</feature>
<feature type="compositionally biased region" description="Basic and acidic residues" evidence="1">
    <location>
        <begin position="220"/>
        <end position="230"/>
    </location>
</feature>